<feature type="transmembrane region" description="Helical" evidence="7">
    <location>
        <begin position="117"/>
        <end position="136"/>
    </location>
</feature>
<feature type="transmembrane region" description="Helical" evidence="7">
    <location>
        <begin position="148"/>
        <end position="165"/>
    </location>
</feature>
<comment type="subcellular location">
    <subcellularLocation>
        <location evidence="1">Cell membrane</location>
        <topology evidence="1">Multi-pass membrane protein</topology>
    </subcellularLocation>
</comment>
<keyword evidence="10" id="KW-0808">Transferase</keyword>
<dbReference type="Proteomes" id="UP000184035">
    <property type="component" value="Unassembled WGS sequence"/>
</dbReference>
<keyword evidence="4 7" id="KW-0812">Transmembrane</keyword>
<dbReference type="GO" id="GO:0008168">
    <property type="term" value="F:methyltransferase activity"/>
    <property type="evidence" value="ECO:0007669"/>
    <property type="project" value="UniProtKB-KW"/>
</dbReference>
<dbReference type="InterPro" id="IPR000045">
    <property type="entry name" value="Prepilin_IV_endopep_pep"/>
</dbReference>
<comment type="similarity">
    <text evidence="2">Belongs to the peptidase A24 family.</text>
</comment>
<evidence type="ECO:0000256" key="4">
    <source>
        <dbReference type="ARBA" id="ARBA00022692"/>
    </source>
</evidence>
<gene>
    <name evidence="10" type="ORF">SAMN05443638_13613</name>
</gene>
<organism evidence="10 11">
    <name type="scientific">Clostridium fallax</name>
    <dbReference type="NCBI Taxonomy" id="1533"/>
    <lineage>
        <taxon>Bacteria</taxon>
        <taxon>Bacillati</taxon>
        <taxon>Bacillota</taxon>
        <taxon>Clostridia</taxon>
        <taxon>Eubacteriales</taxon>
        <taxon>Clostridiaceae</taxon>
        <taxon>Clostridium</taxon>
    </lineage>
</organism>
<dbReference type="GO" id="GO:0004190">
    <property type="term" value="F:aspartic-type endopeptidase activity"/>
    <property type="evidence" value="ECO:0007669"/>
    <property type="project" value="InterPro"/>
</dbReference>
<evidence type="ECO:0000256" key="1">
    <source>
        <dbReference type="ARBA" id="ARBA00004651"/>
    </source>
</evidence>
<evidence type="ECO:0000256" key="2">
    <source>
        <dbReference type="ARBA" id="ARBA00005801"/>
    </source>
</evidence>
<keyword evidence="3" id="KW-1003">Cell membrane</keyword>
<dbReference type="AlphaFoldDB" id="A0A1M4Z3H7"/>
<feature type="transmembrane region" description="Helical" evidence="7">
    <location>
        <begin position="69"/>
        <end position="87"/>
    </location>
</feature>
<dbReference type="Pfam" id="PF06750">
    <property type="entry name" value="A24_N_bact"/>
    <property type="match status" value="1"/>
</dbReference>
<accession>A0A1M4Z3H7</accession>
<dbReference type="OrthoDB" id="9789291at2"/>
<evidence type="ECO:0000313" key="11">
    <source>
        <dbReference type="Proteomes" id="UP000184035"/>
    </source>
</evidence>
<reference evidence="10 11" key="1">
    <citation type="submission" date="2016-11" db="EMBL/GenBank/DDBJ databases">
        <authorList>
            <person name="Jaros S."/>
            <person name="Januszkiewicz K."/>
            <person name="Wedrychowicz H."/>
        </authorList>
    </citation>
    <scope>NUCLEOTIDE SEQUENCE [LARGE SCALE GENOMIC DNA]</scope>
    <source>
        <strain evidence="10 11">DSM 2631</strain>
    </source>
</reference>
<dbReference type="InterPro" id="IPR010627">
    <property type="entry name" value="Prepilin_pept_A24_N"/>
</dbReference>
<keyword evidence="5 7" id="KW-1133">Transmembrane helix</keyword>
<feature type="transmembrane region" description="Helical" evidence="7">
    <location>
        <begin position="177"/>
        <end position="210"/>
    </location>
</feature>
<feature type="domain" description="Prepilin peptidase A24 N-terminal" evidence="9">
    <location>
        <begin position="6"/>
        <end position="88"/>
    </location>
</feature>
<dbReference type="EMBL" id="FQVM01000036">
    <property type="protein sequence ID" value="SHF12508.1"/>
    <property type="molecule type" value="Genomic_DNA"/>
</dbReference>
<dbReference type="STRING" id="1533.SAMN05443638_13613"/>
<evidence type="ECO:0000259" key="8">
    <source>
        <dbReference type="Pfam" id="PF01478"/>
    </source>
</evidence>
<name>A0A1M4Z3H7_9CLOT</name>
<dbReference type="GO" id="GO:0005886">
    <property type="term" value="C:plasma membrane"/>
    <property type="evidence" value="ECO:0007669"/>
    <property type="project" value="UniProtKB-SubCell"/>
</dbReference>
<evidence type="ECO:0000256" key="3">
    <source>
        <dbReference type="ARBA" id="ARBA00022475"/>
    </source>
</evidence>
<evidence type="ECO:0000256" key="7">
    <source>
        <dbReference type="SAM" id="Phobius"/>
    </source>
</evidence>
<dbReference type="Gene3D" id="1.20.120.1220">
    <property type="match status" value="1"/>
</dbReference>
<dbReference type="PANTHER" id="PTHR30487">
    <property type="entry name" value="TYPE 4 PREPILIN-LIKE PROTEINS LEADER PEPTIDE-PROCESSING ENZYME"/>
    <property type="match status" value="1"/>
</dbReference>
<proteinExistence type="inferred from homology"/>
<protein>
    <submittedName>
        <fullName evidence="10">Leader peptidase (Prepilin peptidase) / N-methyltransferase</fullName>
    </submittedName>
</protein>
<keyword evidence="10" id="KW-0489">Methyltransferase</keyword>
<dbReference type="GO" id="GO:0032259">
    <property type="term" value="P:methylation"/>
    <property type="evidence" value="ECO:0007669"/>
    <property type="project" value="UniProtKB-KW"/>
</dbReference>
<keyword evidence="11" id="KW-1185">Reference proteome</keyword>
<evidence type="ECO:0000256" key="5">
    <source>
        <dbReference type="ARBA" id="ARBA00022989"/>
    </source>
</evidence>
<keyword evidence="6 7" id="KW-0472">Membrane</keyword>
<evidence type="ECO:0000256" key="6">
    <source>
        <dbReference type="ARBA" id="ARBA00023136"/>
    </source>
</evidence>
<feature type="transmembrane region" description="Helical" evidence="7">
    <location>
        <begin position="222"/>
        <end position="241"/>
    </location>
</feature>
<evidence type="ECO:0000259" key="9">
    <source>
        <dbReference type="Pfam" id="PF06750"/>
    </source>
</evidence>
<dbReference type="GO" id="GO:0006465">
    <property type="term" value="P:signal peptide processing"/>
    <property type="evidence" value="ECO:0007669"/>
    <property type="project" value="TreeGrafter"/>
</dbReference>
<feature type="transmembrane region" description="Helical" evidence="7">
    <location>
        <begin position="94"/>
        <end position="111"/>
    </location>
</feature>
<dbReference type="RefSeq" id="WP_072897618.1">
    <property type="nucleotide sequence ID" value="NZ_FQVM01000036.1"/>
</dbReference>
<evidence type="ECO:0000313" key="10">
    <source>
        <dbReference type="EMBL" id="SHF12508.1"/>
    </source>
</evidence>
<feature type="domain" description="Prepilin type IV endopeptidase peptidase" evidence="8">
    <location>
        <begin position="100"/>
        <end position="205"/>
    </location>
</feature>
<sequence length="245" mass="28029">MIIILLLGLFIGSFLNVCIYRISKDKSIIYPSSYCPFCNEKIKKRDLIPIISYINLKGLCRSCNSKISIKYPIIEGITALVFLFIYIKYGLNLYFLKYSVLGALLILIGTIDYNTQYVYKNTIIISGLISILFIILEKTFYNINILDYIFGGIISGLFIYTIYLLSKGNMGYGDIEIFFIIGLFLGVRLSIILPLITFILTGAIIILFLLLKKVKRNEYIPLGPFIALSTILVILFKDYLLEIYF</sequence>
<dbReference type="Pfam" id="PF01478">
    <property type="entry name" value="Peptidase_A24"/>
    <property type="match status" value="1"/>
</dbReference>
<dbReference type="PANTHER" id="PTHR30487:SF0">
    <property type="entry name" value="PREPILIN LEADER PEPTIDASE_N-METHYLTRANSFERASE-RELATED"/>
    <property type="match status" value="1"/>
</dbReference>
<dbReference type="InterPro" id="IPR050882">
    <property type="entry name" value="Prepilin_peptidase/N-MTase"/>
</dbReference>